<name>A0ABV7H5K1_9BURK</name>
<dbReference type="RefSeq" id="WP_377301432.1">
    <property type="nucleotide sequence ID" value="NZ_CP180191.1"/>
</dbReference>
<evidence type="ECO:0000259" key="3">
    <source>
        <dbReference type="PROSITE" id="PS50043"/>
    </source>
</evidence>
<dbReference type="SMART" id="SM00421">
    <property type="entry name" value="HTH_LUXR"/>
    <property type="match status" value="1"/>
</dbReference>
<dbReference type="InterPro" id="IPR039420">
    <property type="entry name" value="WalR-like"/>
</dbReference>
<dbReference type="InterPro" id="IPR016032">
    <property type="entry name" value="Sig_transdc_resp-reg_C-effctor"/>
</dbReference>
<dbReference type="SUPFAM" id="SSF48452">
    <property type="entry name" value="TPR-like"/>
    <property type="match status" value="1"/>
</dbReference>
<dbReference type="Gene3D" id="1.25.40.10">
    <property type="entry name" value="Tetratricopeptide repeat domain"/>
    <property type="match status" value="1"/>
</dbReference>
<feature type="domain" description="HTH luxR-type" evidence="3">
    <location>
        <begin position="357"/>
        <end position="422"/>
    </location>
</feature>
<evidence type="ECO:0000256" key="1">
    <source>
        <dbReference type="ARBA" id="ARBA00023125"/>
    </source>
</evidence>
<accession>A0ABV7H5K1</accession>
<comment type="caution">
    <text evidence="4">The sequence shown here is derived from an EMBL/GenBank/DDBJ whole genome shotgun (WGS) entry which is preliminary data.</text>
</comment>
<organism evidence="4 5">
    <name type="scientific">Piscinibacterium candidicorallinum</name>
    <dbReference type="NCBI Taxonomy" id="1793872"/>
    <lineage>
        <taxon>Bacteria</taxon>
        <taxon>Pseudomonadati</taxon>
        <taxon>Pseudomonadota</taxon>
        <taxon>Betaproteobacteria</taxon>
        <taxon>Burkholderiales</taxon>
        <taxon>Piscinibacterium</taxon>
    </lineage>
</organism>
<dbReference type="PANTHER" id="PTHR43214">
    <property type="entry name" value="TWO-COMPONENT RESPONSE REGULATOR"/>
    <property type="match status" value="1"/>
</dbReference>
<dbReference type="Gene3D" id="1.10.10.10">
    <property type="entry name" value="Winged helix-like DNA-binding domain superfamily/Winged helix DNA-binding domain"/>
    <property type="match status" value="1"/>
</dbReference>
<dbReference type="CDD" id="cd06170">
    <property type="entry name" value="LuxR_C_like"/>
    <property type="match status" value="1"/>
</dbReference>
<dbReference type="PROSITE" id="PS50043">
    <property type="entry name" value="HTH_LUXR_2"/>
    <property type="match status" value="1"/>
</dbReference>
<feature type="region of interest" description="Disordered" evidence="2">
    <location>
        <begin position="339"/>
        <end position="361"/>
    </location>
</feature>
<proteinExistence type="predicted"/>
<evidence type="ECO:0000313" key="4">
    <source>
        <dbReference type="EMBL" id="MFC3146876.1"/>
    </source>
</evidence>
<dbReference type="Pfam" id="PF00196">
    <property type="entry name" value="GerE"/>
    <property type="match status" value="1"/>
</dbReference>
<dbReference type="SUPFAM" id="SSF46894">
    <property type="entry name" value="C-terminal effector domain of the bipartite response regulators"/>
    <property type="match status" value="1"/>
</dbReference>
<feature type="region of interest" description="Disordered" evidence="2">
    <location>
        <begin position="1"/>
        <end position="24"/>
    </location>
</feature>
<sequence length="430" mass="46999">MSSNTPGHHSTTETPSSQTHAVPDADSTAALEAAFRTGQTLYYAGQHLEAFELATALLDRAIRINDERWQARIRISIAVCLADLGSYQASLAEALRAVGTLFDQRDRAQLSRAFNCASLAASRLGQHDDAIALMRAAFRCADGVLDLTPVFLVNLSMLHARAGRARQSHRLAQFAVHRVRSRELDPRWLAAAQTACAKAALLSGALPAARGAVLEAIRIFKRCGAQRERCSALLVLGEILLNTSELARARRLLRHVAVYAEQRQYHDVLSDARALNAVRSPGTADSSRAEVVVPRGMPGVDPRTRELLLRFELAAQRVEVERLRRALLRQADLWRSGSRMLKGPAGGAQRSPGSAQDRGLPDPLTAREVQIIRSVMSGATNKEIASALSLSAGTVRNHLSTCMQKLQVRNRTELIAKVFADATLLEYRSR</sequence>
<dbReference type="InterPro" id="IPR036388">
    <property type="entry name" value="WH-like_DNA-bd_sf"/>
</dbReference>
<dbReference type="InterPro" id="IPR011990">
    <property type="entry name" value="TPR-like_helical_dom_sf"/>
</dbReference>
<dbReference type="PRINTS" id="PR00038">
    <property type="entry name" value="HTHLUXR"/>
</dbReference>
<gene>
    <name evidence="4" type="ORF">ACFOEN_04375</name>
</gene>
<keyword evidence="1" id="KW-0238">DNA-binding</keyword>
<reference evidence="5" key="1">
    <citation type="journal article" date="2019" name="Int. J. Syst. Evol. Microbiol.">
        <title>The Global Catalogue of Microorganisms (GCM) 10K type strain sequencing project: providing services to taxonomists for standard genome sequencing and annotation.</title>
        <authorList>
            <consortium name="The Broad Institute Genomics Platform"/>
            <consortium name="The Broad Institute Genome Sequencing Center for Infectious Disease"/>
            <person name="Wu L."/>
            <person name="Ma J."/>
        </authorList>
    </citation>
    <scope>NUCLEOTIDE SEQUENCE [LARGE SCALE GENOMIC DNA]</scope>
    <source>
        <strain evidence="5">KCTC 52168</strain>
    </source>
</reference>
<keyword evidence="5" id="KW-1185">Reference proteome</keyword>
<protein>
    <submittedName>
        <fullName evidence="4">LuxR C-terminal-related transcriptional regulator</fullName>
    </submittedName>
</protein>
<evidence type="ECO:0000256" key="2">
    <source>
        <dbReference type="SAM" id="MobiDB-lite"/>
    </source>
</evidence>
<dbReference type="InterPro" id="IPR000792">
    <property type="entry name" value="Tscrpt_reg_LuxR_C"/>
</dbReference>
<dbReference type="EMBL" id="JBHRTI010000003">
    <property type="protein sequence ID" value="MFC3146876.1"/>
    <property type="molecule type" value="Genomic_DNA"/>
</dbReference>
<feature type="compositionally biased region" description="Polar residues" evidence="2">
    <location>
        <begin position="1"/>
        <end position="20"/>
    </location>
</feature>
<dbReference type="Proteomes" id="UP001595556">
    <property type="component" value="Unassembled WGS sequence"/>
</dbReference>
<dbReference type="PANTHER" id="PTHR43214:SF42">
    <property type="entry name" value="TRANSCRIPTIONAL REGULATORY PROTEIN DESR"/>
    <property type="match status" value="1"/>
</dbReference>
<evidence type="ECO:0000313" key="5">
    <source>
        <dbReference type="Proteomes" id="UP001595556"/>
    </source>
</evidence>